<geneLocation type="plasmid" evidence="2 3">
    <name>pSfHH103e</name>
</geneLocation>
<dbReference type="EMBL" id="HE616899">
    <property type="protein sequence ID" value="CCF00408.1"/>
    <property type="molecule type" value="Genomic_DNA"/>
</dbReference>
<evidence type="ECO:0000256" key="1">
    <source>
        <dbReference type="SAM" id="Phobius"/>
    </source>
</evidence>
<keyword evidence="1" id="KW-0472">Membrane</keyword>
<proteinExistence type="predicted"/>
<sequence length="64" mass="6931">MPIAQRLSRLQGGWSSLGYLVPAAILLGIGTYVNGACVPSKFRRQVVARFSAPTVRAKSLSWLN</sequence>
<dbReference type="KEGG" id="sfh:SFHH103_05946"/>
<dbReference type="AlphaFoldDB" id="G9AH76"/>
<dbReference type="HOGENOM" id="CLU_2864719_0_0_5"/>
<name>G9AH76_SINF1</name>
<organism evidence="2 3">
    <name type="scientific">Sinorhizobium fredii (strain HH103)</name>
    <dbReference type="NCBI Taxonomy" id="1117943"/>
    <lineage>
        <taxon>Bacteria</taxon>
        <taxon>Pseudomonadati</taxon>
        <taxon>Pseudomonadota</taxon>
        <taxon>Alphaproteobacteria</taxon>
        <taxon>Hyphomicrobiales</taxon>
        <taxon>Rhizobiaceae</taxon>
        <taxon>Sinorhizobium/Ensifer group</taxon>
        <taxon>Sinorhizobium</taxon>
    </lineage>
</organism>
<dbReference type="Proteomes" id="UP000007735">
    <property type="component" value="Plasmid pSfHH103e"/>
</dbReference>
<keyword evidence="1" id="KW-1133">Transmembrane helix</keyword>
<protein>
    <submittedName>
        <fullName evidence="2">Uncharacterized protein</fullName>
    </submittedName>
</protein>
<evidence type="ECO:0000313" key="2">
    <source>
        <dbReference type="EMBL" id="CCF00408.1"/>
    </source>
</evidence>
<gene>
    <name evidence="2" type="ordered locus">SFHH103_05946</name>
</gene>
<evidence type="ECO:0000313" key="3">
    <source>
        <dbReference type="Proteomes" id="UP000007735"/>
    </source>
</evidence>
<reference evidence="2 3" key="1">
    <citation type="journal article" date="2012" name="J. Bacteriol.">
        <title>Genome sequence of the soybean symbiont Sinorhizobium fredii HH103.</title>
        <authorList>
            <person name="Weidner S."/>
            <person name="Becker A."/>
            <person name="Bonilla I."/>
            <person name="Jaenicke S."/>
            <person name="Lloret J."/>
            <person name="Margaret I."/>
            <person name="Puhler A."/>
            <person name="Ruiz-Sainz J.E."/>
            <person name="Schneiker-Bekel S."/>
            <person name="Szczepanowski R."/>
            <person name="Vinardell J.M."/>
            <person name="Zehner S."/>
            <person name="Gottfert M."/>
        </authorList>
    </citation>
    <scope>NUCLEOTIDE SEQUENCE [LARGE SCALE GENOMIC DNA]</scope>
    <source>
        <strain evidence="2 3">HH103</strain>
        <plasmid evidence="3">pSfHH103e</plasmid>
    </source>
</reference>
<feature type="transmembrane region" description="Helical" evidence="1">
    <location>
        <begin position="12"/>
        <end position="33"/>
    </location>
</feature>
<dbReference type="PATRIC" id="fig|380.5.peg.5502"/>
<keyword evidence="1" id="KW-0812">Transmembrane</keyword>
<accession>G9AH76</accession>
<keyword evidence="2" id="KW-0614">Plasmid</keyword>